<proteinExistence type="predicted"/>
<reference evidence="1 2" key="1">
    <citation type="submission" date="2024-02" db="EMBL/GenBank/DDBJ databases">
        <title>A draft genome for the cacao thread blight pathogen Marasmius crinis-equi.</title>
        <authorList>
            <person name="Cohen S.P."/>
            <person name="Baruah I.K."/>
            <person name="Amoako-Attah I."/>
            <person name="Bukari Y."/>
            <person name="Meinhardt L.W."/>
            <person name="Bailey B.A."/>
        </authorList>
    </citation>
    <scope>NUCLEOTIDE SEQUENCE [LARGE SCALE GENOMIC DNA]</scope>
    <source>
        <strain evidence="1 2">GH-76</strain>
    </source>
</reference>
<accession>A0ABR3EXW6</accession>
<protein>
    <submittedName>
        <fullName evidence="1">Uncharacterized protein</fullName>
    </submittedName>
</protein>
<dbReference type="EMBL" id="JBAHYK010001502">
    <property type="protein sequence ID" value="KAL0567765.1"/>
    <property type="molecule type" value="Genomic_DNA"/>
</dbReference>
<name>A0ABR3EXW6_9AGAR</name>
<evidence type="ECO:0000313" key="2">
    <source>
        <dbReference type="Proteomes" id="UP001465976"/>
    </source>
</evidence>
<evidence type="ECO:0000313" key="1">
    <source>
        <dbReference type="EMBL" id="KAL0567765.1"/>
    </source>
</evidence>
<organism evidence="1 2">
    <name type="scientific">Marasmius crinis-equi</name>
    <dbReference type="NCBI Taxonomy" id="585013"/>
    <lineage>
        <taxon>Eukaryota</taxon>
        <taxon>Fungi</taxon>
        <taxon>Dikarya</taxon>
        <taxon>Basidiomycota</taxon>
        <taxon>Agaricomycotina</taxon>
        <taxon>Agaricomycetes</taxon>
        <taxon>Agaricomycetidae</taxon>
        <taxon>Agaricales</taxon>
        <taxon>Marasmiineae</taxon>
        <taxon>Marasmiaceae</taxon>
        <taxon>Marasmius</taxon>
    </lineage>
</organism>
<sequence length="213" mass="23419">MASLAAPAPETDMLAVTIQRFPIKHPELSGKLTALGKAMSSFKANHTDKIRDAYLGTIEGTPFLAEQIFVWHSPEDSKMDYTTPFLPYSTTGALNVSATGLLKNETDIYRSLNGPITETVIQTVQPGVDYDEFQAVSDALCASIWGYSGATGCSIGYEYEGIRRVVLVGWTDREVIYEWEPTADNETVALYDQVKKNVVGTIMPIDKEVVRLA</sequence>
<keyword evidence="2" id="KW-1185">Reference proteome</keyword>
<gene>
    <name evidence="1" type="ORF">V5O48_014229</name>
</gene>
<comment type="caution">
    <text evidence="1">The sequence shown here is derived from an EMBL/GenBank/DDBJ whole genome shotgun (WGS) entry which is preliminary data.</text>
</comment>
<dbReference type="Proteomes" id="UP001465976">
    <property type="component" value="Unassembled WGS sequence"/>
</dbReference>